<dbReference type="EMBL" id="CP031092">
    <property type="protein sequence ID" value="AXF55955.1"/>
    <property type="molecule type" value="Genomic_DNA"/>
</dbReference>
<dbReference type="KEGG" id="rue:DT065_07900"/>
<evidence type="ECO:0000313" key="2">
    <source>
        <dbReference type="Proteomes" id="UP000252100"/>
    </source>
</evidence>
<gene>
    <name evidence="1" type="ORF">DT065_07900</name>
</gene>
<dbReference type="OrthoDB" id="2886745at2"/>
<sequence>MKKLLFILMAVLLLLTSFLGQVRADELMDMFSIRITIEADEEVYQWKYDSPDYYEFQHEDRVLRAEEAQTQVDNMAALINVNENVKAETLAERIKQEFPKLENMDIRWRNGDSELYTWRWRKNDQPVEDT</sequence>
<evidence type="ECO:0000313" key="1">
    <source>
        <dbReference type="EMBL" id="AXF55955.1"/>
    </source>
</evidence>
<dbReference type="AlphaFoldDB" id="A0A345BYC4"/>
<accession>A0A345BYC4</accession>
<keyword evidence="2" id="KW-1185">Reference proteome</keyword>
<dbReference type="RefSeq" id="WP_114372303.1">
    <property type="nucleotide sequence ID" value="NZ_CP031092.1"/>
</dbReference>
<dbReference type="Proteomes" id="UP000252100">
    <property type="component" value="Chromosome"/>
</dbReference>
<organism evidence="1 2">
    <name type="scientific">Salicibibacter kimchii</name>
    <dbReference type="NCBI Taxonomy" id="2099786"/>
    <lineage>
        <taxon>Bacteria</taxon>
        <taxon>Bacillati</taxon>
        <taxon>Bacillota</taxon>
        <taxon>Bacilli</taxon>
        <taxon>Bacillales</taxon>
        <taxon>Bacillaceae</taxon>
        <taxon>Salicibibacter</taxon>
    </lineage>
</organism>
<name>A0A345BYC4_9BACI</name>
<protein>
    <submittedName>
        <fullName evidence="1">Uncharacterized protein</fullName>
    </submittedName>
</protein>
<proteinExistence type="predicted"/>
<reference evidence="1 2" key="1">
    <citation type="journal article" date="2018" name="J. Microbiol.">
        <title>Salicibibacter kimchii gen. nov., sp. nov., a moderately halophilic and alkalitolerant bacterium in the family Bacillaceae, isolated from kimchi.</title>
        <authorList>
            <person name="Jang J.Y."/>
            <person name="Oh Y.J."/>
            <person name="Lim S.K."/>
            <person name="Park H.K."/>
            <person name="Lee C."/>
            <person name="Kim J.Y."/>
            <person name="Lee M.A."/>
            <person name="Choi H.J."/>
        </authorList>
    </citation>
    <scope>NUCLEOTIDE SEQUENCE [LARGE SCALE GENOMIC DNA]</scope>
    <source>
        <strain evidence="1 2">NKC1-1</strain>
    </source>
</reference>